<sequence length="372" mass="40751">MRDPRKKSWCYRPRTKYLSAGPMHMKLSTFFRATVGANSPLVPTAVPYSSCATAGTPRDGQNPKGAKSCTGMGQKCWEPPKRPQKAVIKMPRAPDECVAALMTRLGKVFTARILPPIEGQTHSGCELLLARQQKAERKPPPSRDTGETKIQCPNLFRGSIFLTKQRTVRFAHSSTAGIARSELNPLENPRRDHEAAAVSKSLPPPSVLNQVLRGKNWRGRLMGTNTGDPAQIVNGQHFAKPGLDGGPVKHRVKNNLQPIKCLLLLSTECKGEEILCLRSDTSSQVSLYTTRVMQKQVGTNTSSPQLDKPCCAYVQNPAMAPMNSCVLSPPASWAAKRKKRQLQQLQGLDRGDVLPPSCWGGVFSALCIHNNN</sequence>
<organism evidence="2 3">
    <name type="scientific">Anas platyrhynchos</name>
    <name type="common">Mallard</name>
    <name type="synonym">Anas boschas</name>
    <dbReference type="NCBI Taxonomy" id="8839"/>
    <lineage>
        <taxon>Eukaryota</taxon>
        <taxon>Metazoa</taxon>
        <taxon>Chordata</taxon>
        <taxon>Craniata</taxon>
        <taxon>Vertebrata</taxon>
        <taxon>Euteleostomi</taxon>
        <taxon>Archelosauria</taxon>
        <taxon>Archosauria</taxon>
        <taxon>Dinosauria</taxon>
        <taxon>Saurischia</taxon>
        <taxon>Theropoda</taxon>
        <taxon>Coelurosauria</taxon>
        <taxon>Aves</taxon>
        <taxon>Neognathae</taxon>
        <taxon>Galloanserae</taxon>
        <taxon>Anseriformes</taxon>
        <taxon>Anatidae</taxon>
        <taxon>Anatinae</taxon>
        <taxon>Anas</taxon>
    </lineage>
</organism>
<protein>
    <submittedName>
        <fullName evidence="2">Uncharacterized protein</fullName>
    </submittedName>
</protein>
<feature type="region of interest" description="Disordered" evidence="1">
    <location>
        <begin position="219"/>
        <end position="246"/>
    </location>
</feature>
<gene>
    <name evidence="2" type="ORF">Anapl_06098</name>
</gene>
<reference evidence="3" key="1">
    <citation type="journal article" date="2013" name="Nat. Genet.">
        <title>The duck genome and transcriptome provide insight into an avian influenza virus reservoir species.</title>
        <authorList>
            <person name="Huang Y."/>
            <person name="Li Y."/>
            <person name="Burt D.W."/>
            <person name="Chen H."/>
            <person name="Zhang Y."/>
            <person name="Qian W."/>
            <person name="Kim H."/>
            <person name="Gan S."/>
            <person name="Zhao Y."/>
            <person name="Li J."/>
            <person name="Yi K."/>
            <person name="Feng H."/>
            <person name="Zhu P."/>
            <person name="Li B."/>
            <person name="Liu Q."/>
            <person name="Fairley S."/>
            <person name="Magor K.E."/>
            <person name="Du Z."/>
            <person name="Hu X."/>
            <person name="Goodman L."/>
            <person name="Tafer H."/>
            <person name="Vignal A."/>
            <person name="Lee T."/>
            <person name="Kim K.W."/>
            <person name="Sheng Z."/>
            <person name="An Y."/>
            <person name="Searle S."/>
            <person name="Herrero J."/>
            <person name="Groenen M.A."/>
            <person name="Crooijmans R.P."/>
            <person name="Faraut T."/>
            <person name="Cai Q."/>
            <person name="Webster R.G."/>
            <person name="Aldridge J.R."/>
            <person name="Warren W.C."/>
            <person name="Bartschat S."/>
            <person name="Kehr S."/>
            <person name="Marz M."/>
            <person name="Stadler P.F."/>
            <person name="Smith J."/>
            <person name="Kraus R.H."/>
            <person name="Zhao Y."/>
            <person name="Ren L."/>
            <person name="Fei J."/>
            <person name="Morisson M."/>
            <person name="Kaiser P."/>
            <person name="Griffin D.K."/>
            <person name="Rao M."/>
            <person name="Pitel F."/>
            <person name="Wang J."/>
            <person name="Li N."/>
        </authorList>
    </citation>
    <scope>NUCLEOTIDE SEQUENCE [LARGE SCALE GENOMIC DNA]</scope>
</reference>
<evidence type="ECO:0000313" key="2">
    <source>
        <dbReference type="EMBL" id="EOA98049.1"/>
    </source>
</evidence>
<feature type="region of interest" description="Disordered" evidence="1">
    <location>
        <begin position="181"/>
        <end position="205"/>
    </location>
</feature>
<evidence type="ECO:0000313" key="3">
    <source>
        <dbReference type="Proteomes" id="UP000296049"/>
    </source>
</evidence>
<evidence type="ECO:0000256" key="1">
    <source>
        <dbReference type="SAM" id="MobiDB-lite"/>
    </source>
</evidence>
<proteinExistence type="predicted"/>
<dbReference type="EMBL" id="KB743562">
    <property type="protein sequence ID" value="EOA98049.1"/>
    <property type="molecule type" value="Genomic_DNA"/>
</dbReference>
<keyword evidence="3" id="KW-1185">Reference proteome</keyword>
<accession>R0L9C0</accession>
<feature type="region of interest" description="Disordered" evidence="1">
    <location>
        <begin position="54"/>
        <end position="82"/>
    </location>
</feature>
<dbReference type="Proteomes" id="UP000296049">
    <property type="component" value="Unassembled WGS sequence"/>
</dbReference>
<dbReference type="AlphaFoldDB" id="R0L9C0"/>
<name>R0L9C0_ANAPL</name>